<sequence length="223" mass="24675">MGDTVRRPIGSHSEFTAALLRLLEERGFDGAPRHLGTDAAGRDILSFLDGEVPARFRPWADDQVHAAAALLRRFHDATRGSRLTGPDPVVCHHDPGPNNTVFRAELPVALIDFDLAAPGEPLEDVGYLAWTWCVSSKDSAPSPDVQAHQLWIAADGYGLDREQRQGLVDAMLERQERNARWWAACTEPAAPERAAWSWREHAFTRAHRERFTAGLGVDGGGRR</sequence>
<feature type="domain" description="Aminoglycoside phosphotransferase" evidence="1">
    <location>
        <begin position="47"/>
        <end position="135"/>
    </location>
</feature>
<dbReference type="InterPro" id="IPR002575">
    <property type="entry name" value="Aminoglycoside_PTrfase"/>
</dbReference>
<dbReference type="Proteomes" id="UP000542813">
    <property type="component" value="Unassembled WGS sequence"/>
</dbReference>
<accession>A0A7W9LK00</accession>
<protein>
    <submittedName>
        <fullName evidence="2">Aminoglycoside phosphotransferase (APT) family kinase protein</fullName>
    </submittedName>
</protein>
<organism evidence="2 3">
    <name type="scientific">Jiangella mangrovi</name>
    <dbReference type="NCBI Taxonomy" id="1524084"/>
    <lineage>
        <taxon>Bacteria</taxon>
        <taxon>Bacillati</taxon>
        <taxon>Actinomycetota</taxon>
        <taxon>Actinomycetes</taxon>
        <taxon>Jiangellales</taxon>
        <taxon>Jiangellaceae</taxon>
        <taxon>Jiangella</taxon>
    </lineage>
</organism>
<dbReference type="Gene3D" id="3.90.1200.10">
    <property type="match status" value="1"/>
</dbReference>
<dbReference type="AlphaFoldDB" id="A0A7W9LK00"/>
<dbReference type="GO" id="GO:0016301">
    <property type="term" value="F:kinase activity"/>
    <property type="evidence" value="ECO:0007669"/>
    <property type="project" value="UniProtKB-KW"/>
</dbReference>
<reference evidence="2 3" key="1">
    <citation type="submission" date="2020-08" db="EMBL/GenBank/DDBJ databases">
        <title>Sequencing the genomes of 1000 actinobacteria strains.</title>
        <authorList>
            <person name="Klenk H.-P."/>
        </authorList>
    </citation>
    <scope>NUCLEOTIDE SEQUENCE [LARGE SCALE GENOMIC DNA]</scope>
    <source>
        <strain evidence="2 3">DSM 102122</strain>
    </source>
</reference>
<keyword evidence="2" id="KW-0418">Kinase</keyword>
<name>A0A7W9LK00_9ACTN</name>
<gene>
    <name evidence="2" type="ORF">HD601_001171</name>
</gene>
<dbReference type="RefSeq" id="WP_221440569.1">
    <property type="nucleotide sequence ID" value="NZ_JACHMM010000001.1"/>
</dbReference>
<evidence type="ECO:0000313" key="2">
    <source>
        <dbReference type="EMBL" id="MBB5786596.1"/>
    </source>
</evidence>
<keyword evidence="3" id="KW-1185">Reference proteome</keyword>
<comment type="caution">
    <text evidence="2">The sequence shown here is derived from an EMBL/GenBank/DDBJ whole genome shotgun (WGS) entry which is preliminary data.</text>
</comment>
<evidence type="ECO:0000259" key="1">
    <source>
        <dbReference type="Pfam" id="PF01636"/>
    </source>
</evidence>
<dbReference type="Pfam" id="PF01636">
    <property type="entry name" value="APH"/>
    <property type="match status" value="1"/>
</dbReference>
<evidence type="ECO:0000313" key="3">
    <source>
        <dbReference type="Proteomes" id="UP000542813"/>
    </source>
</evidence>
<keyword evidence="2" id="KW-0808">Transferase</keyword>
<dbReference type="EMBL" id="JACHMM010000001">
    <property type="protein sequence ID" value="MBB5786596.1"/>
    <property type="molecule type" value="Genomic_DNA"/>
</dbReference>
<dbReference type="InterPro" id="IPR011009">
    <property type="entry name" value="Kinase-like_dom_sf"/>
</dbReference>
<dbReference type="SUPFAM" id="SSF56112">
    <property type="entry name" value="Protein kinase-like (PK-like)"/>
    <property type="match status" value="1"/>
</dbReference>
<proteinExistence type="predicted"/>